<gene>
    <name evidence="1" type="ORF">DOL94_10405</name>
</gene>
<organism evidence="1 2">
    <name type="scientific">Acinetobacter baumannii</name>
    <dbReference type="NCBI Taxonomy" id="470"/>
    <lineage>
        <taxon>Bacteria</taxon>
        <taxon>Pseudomonadati</taxon>
        <taxon>Pseudomonadota</taxon>
        <taxon>Gammaproteobacteria</taxon>
        <taxon>Moraxellales</taxon>
        <taxon>Moraxellaceae</taxon>
        <taxon>Acinetobacter</taxon>
        <taxon>Acinetobacter calcoaceticus/baumannii complex</taxon>
    </lineage>
</organism>
<evidence type="ECO:0000313" key="1">
    <source>
        <dbReference type="EMBL" id="PZM16579.1"/>
    </source>
</evidence>
<evidence type="ECO:0000313" key="2">
    <source>
        <dbReference type="Proteomes" id="UP000248662"/>
    </source>
</evidence>
<comment type="caution">
    <text evidence="1">The sequence shown here is derived from an EMBL/GenBank/DDBJ whole genome shotgun (WGS) entry which is preliminary data.</text>
</comment>
<protein>
    <submittedName>
        <fullName evidence="1">Uncharacterized protein</fullName>
    </submittedName>
</protein>
<dbReference type="RefSeq" id="WP_111034451.1">
    <property type="nucleotide sequence ID" value="NZ_QKWF01000098.1"/>
</dbReference>
<dbReference type="AlphaFoldDB" id="A0A3F3MMN7"/>
<sequence length="72" mass="8463">MHKYDWSTIPVEANWAATDANGLTCCYTTKPFMWGNEWLVKELDEVVLCYRSEPKEDWQDSLEQRPKGANHE</sequence>
<proteinExistence type="predicted"/>
<dbReference type="Proteomes" id="UP000248662">
    <property type="component" value="Unassembled WGS sequence"/>
</dbReference>
<name>A0A3F3MMN7_ACIBA</name>
<reference evidence="1 2" key="1">
    <citation type="submission" date="2018-06" db="EMBL/GenBank/DDBJ databases">
        <title>Carbapenemase-producing Acinetobacter spp. from environmental sources in an hospital from French Polynesia.</title>
        <authorList>
            <person name="Bonnin R.A."/>
            <person name="Levy M."/>
            <person name="Cuzon G."/>
            <person name="Dortet L."/>
            <person name="Naas T."/>
        </authorList>
    </citation>
    <scope>NUCLEOTIDE SEQUENCE [LARGE SCALE GENOMIC DNA]</scope>
    <source>
        <strain evidence="1 2">R10</strain>
    </source>
</reference>
<dbReference type="EMBL" id="QKWF01000098">
    <property type="protein sequence ID" value="PZM16579.1"/>
    <property type="molecule type" value="Genomic_DNA"/>
</dbReference>
<accession>A0A3F3MMN7</accession>